<evidence type="ECO:0000259" key="4">
    <source>
        <dbReference type="Pfam" id="PF12804"/>
    </source>
</evidence>
<organism evidence="5 6">
    <name type="scientific">Gluconacetobacter johannae</name>
    <dbReference type="NCBI Taxonomy" id="112140"/>
    <lineage>
        <taxon>Bacteria</taxon>
        <taxon>Pseudomonadati</taxon>
        <taxon>Pseudomonadota</taxon>
        <taxon>Alphaproteobacteria</taxon>
        <taxon>Acetobacterales</taxon>
        <taxon>Acetobacteraceae</taxon>
        <taxon>Gluconacetobacter</taxon>
    </lineage>
</organism>
<comment type="caution">
    <text evidence="5">The sequence shown here is derived from an EMBL/GenBank/DDBJ whole genome shotgun (WGS) entry which is preliminary data.</text>
</comment>
<evidence type="ECO:0000313" key="6">
    <source>
        <dbReference type="Proteomes" id="UP000561066"/>
    </source>
</evidence>
<evidence type="ECO:0000256" key="1">
    <source>
        <dbReference type="ARBA" id="ARBA00022679"/>
    </source>
</evidence>
<feature type="domain" description="MobA-like NTP transferase" evidence="4">
    <location>
        <begin position="9"/>
        <end position="142"/>
    </location>
</feature>
<dbReference type="SUPFAM" id="SSF53448">
    <property type="entry name" value="Nucleotide-diphospho-sugar transferases"/>
    <property type="match status" value="1"/>
</dbReference>
<evidence type="ECO:0000313" key="5">
    <source>
        <dbReference type="EMBL" id="MBB2176904.1"/>
    </source>
</evidence>
<dbReference type="Gene3D" id="3.90.550.10">
    <property type="entry name" value="Spore Coat Polysaccharide Biosynthesis Protein SpsA, Chain A"/>
    <property type="match status" value="1"/>
</dbReference>
<keyword evidence="6" id="KW-1185">Reference proteome</keyword>
<dbReference type="PANTHER" id="PTHR43584">
    <property type="entry name" value="NUCLEOTIDYL TRANSFERASE"/>
    <property type="match status" value="1"/>
</dbReference>
<dbReference type="InterPro" id="IPR050065">
    <property type="entry name" value="GlmU-like"/>
</dbReference>
<dbReference type="Pfam" id="PF12804">
    <property type="entry name" value="NTP_transf_3"/>
    <property type="match status" value="1"/>
</dbReference>
<dbReference type="InterPro" id="IPR029044">
    <property type="entry name" value="Nucleotide-diphossugar_trans"/>
</dbReference>
<proteinExistence type="predicted"/>
<keyword evidence="3" id="KW-0460">Magnesium</keyword>
<sequence>MSVPVPDRAMVFAAGVGGRMRPLTENTAKPLLLVDGRSILDHVLDRLDNAGVRDVVVNAFWQADRVAAVLDARAAAGSGPRAAIRREDALLETGGSAAAALRDGDLGPDPFFLLNGDSLWLNGPVPALRRLAAAFDPARMDALLLLAGVTRAVGEVGRGDFTLDSAGILRRPAEGALTPYVFAGVQIATPALFADAPAGGFNMNALWDRAIGRGRLAGIVHDGLWCHLSRPQDLEAASHALRAARDPDAANGDAIV</sequence>
<dbReference type="Proteomes" id="UP000561066">
    <property type="component" value="Unassembled WGS sequence"/>
</dbReference>
<evidence type="ECO:0000256" key="3">
    <source>
        <dbReference type="ARBA" id="ARBA00022842"/>
    </source>
</evidence>
<accession>A0A7W4J911</accession>
<dbReference type="InterPro" id="IPR025877">
    <property type="entry name" value="MobA-like_NTP_Trfase"/>
</dbReference>
<reference evidence="5 6" key="1">
    <citation type="submission" date="2020-04" db="EMBL/GenBank/DDBJ databases">
        <title>Description of novel Gluconacetobacter.</title>
        <authorList>
            <person name="Sombolestani A."/>
        </authorList>
    </citation>
    <scope>NUCLEOTIDE SEQUENCE [LARGE SCALE GENOMIC DNA]</scope>
    <source>
        <strain evidence="5 6">LMG 21312</strain>
    </source>
</reference>
<dbReference type="EMBL" id="JABEQH010000018">
    <property type="protein sequence ID" value="MBB2176904.1"/>
    <property type="molecule type" value="Genomic_DNA"/>
</dbReference>
<dbReference type="PANTHER" id="PTHR43584:SF8">
    <property type="entry name" value="N-ACETYLMURAMATE ALPHA-1-PHOSPHATE URIDYLYLTRANSFERASE"/>
    <property type="match status" value="1"/>
</dbReference>
<dbReference type="RefSeq" id="WP_182944250.1">
    <property type="nucleotide sequence ID" value="NZ_JABEQH010000018.1"/>
</dbReference>
<protein>
    <submittedName>
        <fullName evidence="5">Nucleotidyltransferase family protein</fullName>
    </submittedName>
</protein>
<evidence type="ECO:0000256" key="2">
    <source>
        <dbReference type="ARBA" id="ARBA00022695"/>
    </source>
</evidence>
<dbReference type="AlphaFoldDB" id="A0A7W4J911"/>
<dbReference type="CDD" id="cd06422">
    <property type="entry name" value="NTP_transferase_like_1"/>
    <property type="match status" value="1"/>
</dbReference>
<name>A0A7W4J911_9PROT</name>
<keyword evidence="2" id="KW-0548">Nucleotidyltransferase</keyword>
<keyword evidence="1 5" id="KW-0808">Transferase</keyword>
<dbReference type="GO" id="GO:0016779">
    <property type="term" value="F:nucleotidyltransferase activity"/>
    <property type="evidence" value="ECO:0007669"/>
    <property type="project" value="UniProtKB-KW"/>
</dbReference>
<gene>
    <name evidence="5" type="ORF">HLH21_13400</name>
</gene>